<feature type="transmembrane region" description="Helical" evidence="1">
    <location>
        <begin position="54"/>
        <end position="73"/>
    </location>
</feature>
<keyword evidence="1" id="KW-0472">Membrane</keyword>
<protein>
    <submittedName>
        <fullName evidence="2">Uncharacterized protein</fullName>
    </submittedName>
</protein>
<feature type="transmembrane region" description="Helical" evidence="1">
    <location>
        <begin position="16"/>
        <end position="34"/>
    </location>
</feature>
<keyword evidence="2" id="KW-0614">Plasmid</keyword>
<evidence type="ECO:0000313" key="2">
    <source>
        <dbReference type="EMBL" id="ABS06056.1"/>
    </source>
</evidence>
<evidence type="ECO:0000313" key="3">
    <source>
        <dbReference type="Proteomes" id="UP000001116"/>
    </source>
</evidence>
<keyword evidence="1" id="KW-1133">Transmembrane helix</keyword>
<proteinExistence type="predicted"/>
<reference evidence="3" key="1">
    <citation type="journal article" date="2008" name="PLoS ONE">
        <title>Survival in nuclear waste, extreme resistance, and potential applications gleaned from the genome sequence of Kineococcus radiotolerans SRS30216.</title>
        <authorList>
            <person name="Bagwell C.E."/>
            <person name="Bhat S."/>
            <person name="Hawkins G.M."/>
            <person name="Smith B.W."/>
            <person name="Biswas T."/>
            <person name="Hoover T.R."/>
            <person name="Saunders E."/>
            <person name="Han C.S."/>
            <person name="Tsodikov O.V."/>
            <person name="Shimkets L.J."/>
        </authorList>
    </citation>
    <scope>NUCLEOTIDE SEQUENCE [LARGE SCALE GENOMIC DNA]</scope>
    <source>
        <strain evidence="3">ATCC BAA-149 / DSM 14245 / SRS30216</strain>
    </source>
</reference>
<name>A6WGW7_KINRD</name>
<sequence>MIAVVFALTTPPRRPATVALAGAGLAVVWVVLTYQGGVRADETGTSGTILEDVVWLVAAVAFSITSLVLGAWHRRRHSQIRARW</sequence>
<evidence type="ECO:0000256" key="1">
    <source>
        <dbReference type="SAM" id="Phobius"/>
    </source>
</evidence>
<organism evidence="2 3">
    <name type="scientific">Kineococcus radiotolerans (strain ATCC BAA-149 / DSM 14245 / SRS30216)</name>
    <dbReference type="NCBI Taxonomy" id="266940"/>
    <lineage>
        <taxon>Bacteria</taxon>
        <taxon>Bacillati</taxon>
        <taxon>Actinomycetota</taxon>
        <taxon>Actinomycetes</taxon>
        <taxon>Kineosporiales</taxon>
        <taxon>Kineosporiaceae</taxon>
        <taxon>Kineococcus</taxon>
    </lineage>
</organism>
<dbReference type="Proteomes" id="UP000001116">
    <property type="component" value="Plasmid pKRAD01"/>
</dbReference>
<dbReference type="HOGENOM" id="CLU_2523140_0_0_11"/>
<dbReference type="KEGG" id="kra:Krad_4597"/>
<keyword evidence="1" id="KW-0812">Transmembrane</keyword>
<geneLocation type="plasmid" evidence="2 3">
    <name>pKRAD01</name>
</geneLocation>
<gene>
    <name evidence="2" type="ordered locus">Krad_4597</name>
</gene>
<keyword evidence="3" id="KW-1185">Reference proteome</keyword>
<dbReference type="EMBL" id="CP000751">
    <property type="protein sequence ID" value="ABS06056.1"/>
    <property type="molecule type" value="Genomic_DNA"/>
</dbReference>
<dbReference type="AlphaFoldDB" id="A6WGW7"/>
<accession>A6WGW7</accession>